<dbReference type="WBParaSite" id="L893_g9261.t1">
    <property type="protein sequence ID" value="L893_g9261.t1"/>
    <property type="gene ID" value="L893_g9261"/>
</dbReference>
<protein>
    <submittedName>
        <fullName evidence="3">Secreted protein</fullName>
    </submittedName>
</protein>
<reference evidence="3" key="1">
    <citation type="submission" date="2016-11" db="UniProtKB">
        <authorList>
            <consortium name="WormBaseParasite"/>
        </authorList>
    </citation>
    <scope>IDENTIFICATION</scope>
</reference>
<keyword evidence="2" id="KW-1185">Reference proteome</keyword>
<accession>A0A1I8ATB5</accession>
<feature type="chain" id="PRO_5009315121" evidence="1">
    <location>
        <begin position="21"/>
        <end position="193"/>
    </location>
</feature>
<evidence type="ECO:0000256" key="1">
    <source>
        <dbReference type="SAM" id="SignalP"/>
    </source>
</evidence>
<name>A0A1I8ATB5_9BILA</name>
<dbReference type="AlphaFoldDB" id="A0A1I8ATB5"/>
<feature type="signal peptide" evidence="1">
    <location>
        <begin position="1"/>
        <end position="20"/>
    </location>
</feature>
<evidence type="ECO:0000313" key="3">
    <source>
        <dbReference type="WBParaSite" id="L893_g9261.t1"/>
    </source>
</evidence>
<keyword evidence="1" id="KW-0732">Signal</keyword>
<evidence type="ECO:0000313" key="2">
    <source>
        <dbReference type="Proteomes" id="UP000095287"/>
    </source>
</evidence>
<organism evidence="2 3">
    <name type="scientific">Steinernema glaseri</name>
    <dbReference type="NCBI Taxonomy" id="37863"/>
    <lineage>
        <taxon>Eukaryota</taxon>
        <taxon>Metazoa</taxon>
        <taxon>Ecdysozoa</taxon>
        <taxon>Nematoda</taxon>
        <taxon>Chromadorea</taxon>
        <taxon>Rhabditida</taxon>
        <taxon>Tylenchina</taxon>
        <taxon>Panagrolaimomorpha</taxon>
        <taxon>Strongyloidoidea</taxon>
        <taxon>Steinernematidae</taxon>
        <taxon>Steinernema</taxon>
    </lineage>
</organism>
<dbReference type="Proteomes" id="UP000095287">
    <property type="component" value="Unplaced"/>
</dbReference>
<proteinExistence type="predicted"/>
<sequence length="193" mass="19967">MHQPGVLLAVEVVHLCVVVAQRQVAALDTGIAHLVVARGVAQVLFFQAAHVQGQAVDVLRGQQAAVVGRGQQAHVVDRGNRQGGLQGAELEHALAQAQLGGQAQFAVVVRRLLAGAERQQAGAPARLAGVEIQAQLAQRIQANTQGAFGVTRFHAQDEALGPLPRLALGRGVLAKVAAEIEVAGLQAGLAVLD</sequence>